<evidence type="ECO:0000256" key="18">
    <source>
        <dbReference type="ARBA" id="ARBA00022909"/>
    </source>
</evidence>
<dbReference type="Gene3D" id="3.90.190.20">
    <property type="entry name" value="Mur ligase, C-terminal domain"/>
    <property type="match status" value="1"/>
</dbReference>
<evidence type="ECO:0000256" key="10">
    <source>
        <dbReference type="ARBA" id="ARBA00019357"/>
    </source>
</evidence>
<evidence type="ECO:0000256" key="14">
    <source>
        <dbReference type="ARBA" id="ARBA00022741"/>
    </source>
</evidence>
<evidence type="ECO:0000256" key="1">
    <source>
        <dbReference type="ARBA" id="ARBA00001946"/>
    </source>
</evidence>
<dbReference type="InterPro" id="IPR000550">
    <property type="entry name" value="Hppk"/>
</dbReference>
<dbReference type="InterPro" id="IPR036615">
    <property type="entry name" value="Mur_ligase_C_dom_sf"/>
</dbReference>
<organism evidence="27 28">
    <name type="scientific">Treponema pedis</name>
    <dbReference type="NCBI Taxonomy" id="409322"/>
    <lineage>
        <taxon>Bacteria</taxon>
        <taxon>Pseudomonadati</taxon>
        <taxon>Spirochaetota</taxon>
        <taxon>Spirochaetia</taxon>
        <taxon>Spirochaetales</taxon>
        <taxon>Treponemataceae</taxon>
        <taxon>Treponema</taxon>
    </lineage>
</organism>
<dbReference type="InterPro" id="IPR035907">
    <property type="entry name" value="Hppk_sf"/>
</dbReference>
<keyword evidence="11" id="KW-0436">Ligase</keyword>
<comment type="function">
    <text evidence="2">Functions in two distinct reactions of the de novo folate biosynthetic pathway. Catalyzes the addition of a glutamate residue to dihydropteroate (7,8-dihydropteroate or H2Pte) to form dihydrofolate (7,8-dihydrofolate monoglutamate or H2Pte-Glu). Also catalyzes successive additions of L-glutamate to tetrahydrofolate or 10-formyltetrahydrofolate or 5,10-methylenetetrahydrofolate, leading to folylpolyglutamate derivatives.</text>
</comment>
<dbReference type="EC" id="6.3.2.12" evidence="7"/>
<dbReference type="EMBL" id="CP061839">
    <property type="protein sequence ID" value="QOW61947.1"/>
    <property type="molecule type" value="Genomic_DNA"/>
</dbReference>
<evidence type="ECO:0000256" key="2">
    <source>
        <dbReference type="ARBA" id="ARBA00002714"/>
    </source>
</evidence>
<evidence type="ECO:0000256" key="12">
    <source>
        <dbReference type="ARBA" id="ARBA00022679"/>
    </source>
</evidence>
<comment type="pathway">
    <text evidence="4">Cofactor biosynthesis; tetrahydrofolate biosynthesis; 2-amino-4-hydroxy-6-hydroxymethyl-7,8-dihydropteridine diphosphate from 7,8-dihydroneopterin triphosphate: step 4/4.</text>
</comment>
<dbReference type="GO" id="GO:0008841">
    <property type="term" value="F:dihydrofolate synthase activity"/>
    <property type="evidence" value="ECO:0007669"/>
    <property type="project" value="UniProtKB-EC"/>
</dbReference>
<evidence type="ECO:0000256" key="4">
    <source>
        <dbReference type="ARBA" id="ARBA00005051"/>
    </source>
</evidence>
<evidence type="ECO:0000256" key="13">
    <source>
        <dbReference type="ARBA" id="ARBA00022723"/>
    </source>
</evidence>
<dbReference type="GO" id="GO:0005524">
    <property type="term" value="F:ATP binding"/>
    <property type="evidence" value="ECO:0007669"/>
    <property type="project" value="UniProtKB-KW"/>
</dbReference>
<evidence type="ECO:0000256" key="3">
    <source>
        <dbReference type="ARBA" id="ARBA00004799"/>
    </source>
</evidence>
<dbReference type="GO" id="GO:0046656">
    <property type="term" value="P:folic acid biosynthetic process"/>
    <property type="evidence" value="ECO:0007669"/>
    <property type="project" value="UniProtKB-KW"/>
</dbReference>
<dbReference type="AlphaFoldDB" id="A0A7S6WRL7"/>
<dbReference type="SUPFAM" id="SSF53623">
    <property type="entry name" value="MurD-like peptide ligases, catalytic domain"/>
    <property type="match status" value="1"/>
</dbReference>
<evidence type="ECO:0000256" key="22">
    <source>
        <dbReference type="ARBA" id="ARBA00047493"/>
    </source>
</evidence>
<reference evidence="27 28" key="1">
    <citation type="submission" date="2020-09" db="EMBL/GenBank/DDBJ databases">
        <title>Characterization of Treponema spp. from bovine digital dermatitis in Korea.</title>
        <authorList>
            <person name="Espiritu H.M."/>
            <person name="Cho Y.I."/>
            <person name="Mamuad L."/>
        </authorList>
    </citation>
    <scope>NUCLEOTIDE SEQUENCE [LARGE SCALE GENOMIC DNA]</scope>
    <source>
        <strain evidence="27 28">KS1</strain>
    </source>
</reference>
<dbReference type="Gene3D" id="3.40.1190.10">
    <property type="entry name" value="Mur-like, catalytic domain"/>
    <property type="match status" value="1"/>
</dbReference>
<evidence type="ECO:0000256" key="24">
    <source>
        <dbReference type="ARBA" id="ARBA00049035"/>
    </source>
</evidence>
<dbReference type="RefSeq" id="WP_194077449.1">
    <property type="nucleotide sequence ID" value="NZ_CP061839.1"/>
</dbReference>
<comment type="pathway">
    <text evidence="5">Cofactor biosynthesis; tetrahydrofolylpolyglutamate biosynthesis.</text>
</comment>
<comment type="similarity">
    <text evidence="6">Belongs to the folylpolyglutamate synthase family.</text>
</comment>
<evidence type="ECO:0000256" key="15">
    <source>
        <dbReference type="ARBA" id="ARBA00022777"/>
    </source>
</evidence>
<evidence type="ECO:0000256" key="21">
    <source>
        <dbReference type="ARBA" id="ARBA00032510"/>
    </source>
</evidence>
<accession>A0A7S6WRL7</accession>
<comment type="cofactor">
    <cofactor evidence="1">
        <name>Mg(2+)</name>
        <dbReference type="ChEBI" id="CHEBI:18420"/>
    </cofactor>
</comment>
<dbReference type="GO" id="GO:0016301">
    <property type="term" value="F:kinase activity"/>
    <property type="evidence" value="ECO:0007669"/>
    <property type="project" value="UniProtKB-KW"/>
</dbReference>
<evidence type="ECO:0000259" key="26">
    <source>
        <dbReference type="PROSITE" id="PS00794"/>
    </source>
</evidence>
<keyword evidence="18" id="KW-0289">Folate biosynthesis</keyword>
<keyword evidence="17" id="KW-0460">Magnesium</keyword>
<evidence type="ECO:0000256" key="11">
    <source>
        <dbReference type="ARBA" id="ARBA00022598"/>
    </source>
</evidence>
<dbReference type="GO" id="GO:0046872">
    <property type="term" value="F:metal ion binding"/>
    <property type="evidence" value="ECO:0007669"/>
    <property type="project" value="UniProtKB-KW"/>
</dbReference>
<dbReference type="PANTHER" id="PTHR11136">
    <property type="entry name" value="FOLYLPOLYGLUTAMATE SYNTHASE-RELATED"/>
    <property type="match status" value="1"/>
</dbReference>
<keyword evidence="12 27" id="KW-0808">Transferase</keyword>
<dbReference type="EC" id="2.7.6.3" evidence="9"/>
<protein>
    <recommendedName>
        <fullName evidence="10">Dihydrofolate synthase/folylpolyglutamate synthase</fullName>
        <ecNumber evidence="9">2.7.6.3</ecNumber>
        <ecNumber evidence="7">6.3.2.12</ecNumber>
        <ecNumber evidence="8">6.3.2.17</ecNumber>
    </recommendedName>
    <alternativeName>
        <fullName evidence="21">Folylpoly-gamma-glutamate synthetase-dihydrofolate synthetase</fullName>
    </alternativeName>
    <alternativeName>
        <fullName evidence="19">Folylpolyglutamate synthetase</fullName>
    </alternativeName>
    <alternativeName>
        <fullName evidence="20">Tetrahydrofolylpolyglutamate synthase</fullName>
    </alternativeName>
</protein>
<dbReference type="GO" id="GO:0004326">
    <property type="term" value="F:tetrahydrofolylpolyglutamate synthase activity"/>
    <property type="evidence" value="ECO:0007669"/>
    <property type="project" value="UniProtKB-EC"/>
</dbReference>
<dbReference type="PROSITE" id="PS00794">
    <property type="entry name" value="HPPK"/>
    <property type="match status" value="1"/>
</dbReference>
<dbReference type="InterPro" id="IPR004101">
    <property type="entry name" value="Mur_ligase_C"/>
</dbReference>
<evidence type="ECO:0000256" key="20">
    <source>
        <dbReference type="ARBA" id="ARBA00030592"/>
    </source>
</evidence>
<dbReference type="InterPro" id="IPR001645">
    <property type="entry name" value="Folylpolyglutamate_synth"/>
</dbReference>
<comment type="pathway">
    <text evidence="3">Cofactor biosynthesis; tetrahydrofolate biosynthesis; 7,8-dihydrofolate from 2-amino-4-hydroxy-6-hydroxymethyl-7,8-dihydropteridine diphosphate and 4-aminobenzoate: step 2/2.</text>
</comment>
<dbReference type="FunFam" id="3.40.1190.10:FF:000011">
    <property type="entry name" value="Folylpolyglutamate synthase/dihydrofolate synthase"/>
    <property type="match status" value="1"/>
</dbReference>
<dbReference type="SUPFAM" id="SSF55083">
    <property type="entry name" value="6-hydroxymethyl-7,8-dihydropterin pyrophosphokinase, HPPK"/>
    <property type="match status" value="1"/>
</dbReference>
<dbReference type="Gene3D" id="3.30.70.560">
    <property type="entry name" value="7,8-Dihydro-6-hydroxymethylpterin-pyrophosphokinase HPPK"/>
    <property type="match status" value="1"/>
</dbReference>
<name>A0A7S6WRL7_9SPIR</name>
<keyword evidence="14" id="KW-0547">Nucleotide-binding</keyword>
<evidence type="ECO:0000313" key="27">
    <source>
        <dbReference type="EMBL" id="QOW61947.1"/>
    </source>
</evidence>
<evidence type="ECO:0000256" key="16">
    <source>
        <dbReference type="ARBA" id="ARBA00022840"/>
    </source>
</evidence>
<comment type="catalytic activity">
    <reaction evidence="23">
        <text>10-formyltetrahydrofolyl-(gamma-L-Glu)(n) + L-glutamate + ATP = 10-formyltetrahydrofolyl-(gamma-L-Glu)(n+1) + ADP + phosphate + H(+)</text>
        <dbReference type="Rhea" id="RHEA:51904"/>
        <dbReference type="Rhea" id="RHEA-COMP:13088"/>
        <dbReference type="Rhea" id="RHEA-COMP:14300"/>
        <dbReference type="ChEBI" id="CHEBI:15378"/>
        <dbReference type="ChEBI" id="CHEBI:29985"/>
        <dbReference type="ChEBI" id="CHEBI:30616"/>
        <dbReference type="ChEBI" id="CHEBI:43474"/>
        <dbReference type="ChEBI" id="CHEBI:134413"/>
        <dbReference type="ChEBI" id="CHEBI:456216"/>
        <dbReference type="EC" id="6.3.2.17"/>
    </reaction>
</comment>
<keyword evidence="16" id="KW-0067">ATP-binding</keyword>
<dbReference type="Pfam" id="PF08245">
    <property type="entry name" value="Mur_ligase_M"/>
    <property type="match status" value="1"/>
</dbReference>
<dbReference type="GO" id="GO:0003848">
    <property type="term" value="F:2-amino-4-hydroxy-6-hydroxymethyldihydropteridine diphosphokinase activity"/>
    <property type="evidence" value="ECO:0007669"/>
    <property type="project" value="UniProtKB-EC"/>
</dbReference>
<dbReference type="NCBIfam" id="TIGR01498">
    <property type="entry name" value="folK"/>
    <property type="match status" value="1"/>
</dbReference>
<gene>
    <name evidence="27" type="primary">folK</name>
    <name evidence="27" type="ORF">IFE08_06305</name>
</gene>
<evidence type="ECO:0000256" key="17">
    <source>
        <dbReference type="ARBA" id="ARBA00022842"/>
    </source>
</evidence>
<dbReference type="UniPathway" id="UPA00077">
    <property type="reaction ID" value="UER00155"/>
</dbReference>
<evidence type="ECO:0000256" key="9">
    <source>
        <dbReference type="ARBA" id="ARBA00013253"/>
    </source>
</evidence>
<keyword evidence="15 27" id="KW-0418">Kinase</keyword>
<dbReference type="PANTHER" id="PTHR11136:SF0">
    <property type="entry name" value="DIHYDROFOLATE SYNTHETASE-RELATED"/>
    <property type="match status" value="1"/>
</dbReference>
<evidence type="ECO:0000313" key="28">
    <source>
        <dbReference type="Proteomes" id="UP000593915"/>
    </source>
</evidence>
<dbReference type="InterPro" id="IPR036565">
    <property type="entry name" value="Mur-like_cat_sf"/>
</dbReference>
<dbReference type="PROSITE" id="PS01011">
    <property type="entry name" value="FOLYLPOLYGLU_SYNT_1"/>
    <property type="match status" value="1"/>
</dbReference>
<dbReference type="NCBIfam" id="TIGR01499">
    <property type="entry name" value="folC"/>
    <property type="match status" value="1"/>
</dbReference>
<dbReference type="SUPFAM" id="SSF53244">
    <property type="entry name" value="MurD-like peptide ligases, peptide-binding domain"/>
    <property type="match status" value="1"/>
</dbReference>
<evidence type="ECO:0000256" key="23">
    <source>
        <dbReference type="ARBA" id="ARBA00047808"/>
    </source>
</evidence>
<dbReference type="EC" id="6.3.2.17" evidence="8"/>
<dbReference type="Proteomes" id="UP000593915">
    <property type="component" value="Chromosome"/>
</dbReference>
<proteinExistence type="inferred from homology"/>
<dbReference type="InterPro" id="IPR018109">
    <property type="entry name" value="Folylpolyglutamate_synth_CS"/>
</dbReference>
<sequence length="581" mass="65483">MEKNVWIALGGNIGDREGYLKKALELMEKRGIKPVLISSFIETKAYGKTDQADFINAVCKAKTNLSPLELLHTLLDIEKTLKRVRIIKWGPRTIDLDILFYEDEVLKTEELTVPHPEMEKRSFVLKPLSEISPEKLHPVCKKTVKTLLDNLELSEETAWLNARMQLGIKPGLENIRALLSRLGNPHKEYPCLHIAGTNGKGSLCAYLSCVLENAGYKTGLFTSPAIETLTEQFRINRKNIPDSELLSVLKHIHSIVDDMEKHNMFPTYFEIITAIGFEYFKRRNADIAVIETGMGGLYDSTNVIEKPLASFITTIDYDHTDYLGDTLEKIAEHKAGIIKKDSYVFCYPNGSNITDIFKKAAKNAGSQIYVLNESEINSGSVSLTETVFSYGKFKNIHLSMCGKHQVNNAALAILGLTVLRTEQKLYFTDEQLYCGLNEAFLTARIEVLQKKPLFILDGSHNTEGIKALTETLLHLNYKRLILGIGILKDKNYGDMLKMLIPEASEIVVTEVPVARALKAEELFKEASLLHSNVYCEKNIFAALKKTFSAAEEEDLILWCGSLYLAGEIKKAYYFLRQAHEK</sequence>
<dbReference type="GO" id="GO:0005737">
    <property type="term" value="C:cytoplasm"/>
    <property type="evidence" value="ECO:0007669"/>
    <property type="project" value="TreeGrafter"/>
</dbReference>
<dbReference type="GO" id="GO:0046654">
    <property type="term" value="P:tetrahydrofolate biosynthetic process"/>
    <property type="evidence" value="ECO:0007669"/>
    <property type="project" value="UniProtKB-UniPathway"/>
</dbReference>
<keyword evidence="13" id="KW-0479">Metal-binding</keyword>
<dbReference type="Pfam" id="PF02875">
    <property type="entry name" value="Mur_ligase_C"/>
    <property type="match status" value="1"/>
</dbReference>
<evidence type="ECO:0000256" key="7">
    <source>
        <dbReference type="ARBA" id="ARBA00013023"/>
    </source>
</evidence>
<dbReference type="Pfam" id="PF01288">
    <property type="entry name" value="HPPK"/>
    <property type="match status" value="1"/>
</dbReference>
<comment type="catalytic activity">
    <reaction evidence="22">
        <text>(6S)-5,6,7,8-tetrahydrofolyl-(gamma-L-Glu)(n) + L-glutamate + ATP = (6S)-5,6,7,8-tetrahydrofolyl-(gamma-L-Glu)(n+1) + ADP + phosphate + H(+)</text>
        <dbReference type="Rhea" id="RHEA:10580"/>
        <dbReference type="Rhea" id="RHEA-COMP:14738"/>
        <dbReference type="Rhea" id="RHEA-COMP:14740"/>
        <dbReference type="ChEBI" id="CHEBI:15378"/>
        <dbReference type="ChEBI" id="CHEBI:29985"/>
        <dbReference type="ChEBI" id="CHEBI:30616"/>
        <dbReference type="ChEBI" id="CHEBI:43474"/>
        <dbReference type="ChEBI" id="CHEBI:141005"/>
        <dbReference type="ChEBI" id="CHEBI:456216"/>
        <dbReference type="EC" id="6.3.2.17"/>
    </reaction>
</comment>
<dbReference type="InterPro" id="IPR013221">
    <property type="entry name" value="Mur_ligase_cen"/>
</dbReference>
<dbReference type="PROSITE" id="PS01012">
    <property type="entry name" value="FOLYLPOLYGLU_SYNT_2"/>
    <property type="match status" value="1"/>
</dbReference>
<evidence type="ECO:0000256" key="25">
    <source>
        <dbReference type="ARBA" id="ARBA00049161"/>
    </source>
</evidence>
<evidence type="ECO:0000256" key="5">
    <source>
        <dbReference type="ARBA" id="ARBA00005150"/>
    </source>
</evidence>
<dbReference type="CDD" id="cd00483">
    <property type="entry name" value="HPPK"/>
    <property type="match status" value="1"/>
</dbReference>
<feature type="domain" description="7,8-dihydro-6-hydroxymethylpterin-pyrophosphokinase" evidence="26">
    <location>
        <begin position="88"/>
        <end position="99"/>
    </location>
</feature>
<comment type="catalytic activity">
    <reaction evidence="24">
        <text>(6R)-5,10-methylenetetrahydrofolyl-(gamma-L-Glu)(n) + L-glutamate + ATP = (6R)-5,10-methylenetetrahydrofolyl-(gamma-L-Glu)(n+1) + ADP + phosphate + H(+)</text>
        <dbReference type="Rhea" id="RHEA:51912"/>
        <dbReference type="Rhea" id="RHEA-COMP:13257"/>
        <dbReference type="Rhea" id="RHEA-COMP:13258"/>
        <dbReference type="ChEBI" id="CHEBI:15378"/>
        <dbReference type="ChEBI" id="CHEBI:29985"/>
        <dbReference type="ChEBI" id="CHEBI:30616"/>
        <dbReference type="ChEBI" id="CHEBI:43474"/>
        <dbReference type="ChEBI" id="CHEBI:136572"/>
        <dbReference type="ChEBI" id="CHEBI:456216"/>
        <dbReference type="EC" id="6.3.2.17"/>
    </reaction>
</comment>
<comment type="catalytic activity">
    <reaction evidence="25">
        <text>7,8-dihydropteroate + L-glutamate + ATP = 7,8-dihydrofolate + ADP + phosphate + H(+)</text>
        <dbReference type="Rhea" id="RHEA:23584"/>
        <dbReference type="ChEBI" id="CHEBI:15378"/>
        <dbReference type="ChEBI" id="CHEBI:17839"/>
        <dbReference type="ChEBI" id="CHEBI:29985"/>
        <dbReference type="ChEBI" id="CHEBI:30616"/>
        <dbReference type="ChEBI" id="CHEBI:43474"/>
        <dbReference type="ChEBI" id="CHEBI:57451"/>
        <dbReference type="ChEBI" id="CHEBI:456216"/>
        <dbReference type="EC" id="6.3.2.12"/>
    </reaction>
</comment>
<evidence type="ECO:0000256" key="8">
    <source>
        <dbReference type="ARBA" id="ARBA00013025"/>
    </source>
</evidence>
<evidence type="ECO:0000256" key="6">
    <source>
        <dbReference type="ARBA" id="ARBA00008276"/>
    </source>
</evidence>
<evidence type="ECO:0000256" key="19">
    <source>
        <dbReference type="ARBA" id="ARBA00030048"/>
    </source>
</evidence>